<dbReference type="Pfam" id="PF12762">
    <property type="entry name" value="DDE_Tnp_IS1595"/>
    <property type="match status" value="1"/>
</dbReference>
<accession>A0A4Z1AH39</accession>
<gene>
    <name evidence="2" type="ORF">EHR06_14145</name>
</gene>
<comment type="caution">
    <text evidence="2">The sequence shown here is derived from an EMBL/GenBank/DDBJ whole genome shotgun (WGS) entry which is preliminary data.</text>
</comment>
<dbReference type="InterPro" id="IPR024445">
    <property type="entry name" value="Tnp_ISXO2-like"/>
</dbReference>
<dbReference type="EMBL" id="RQHS01000019">
    <property type="protein sequence ID" value="TGM97288.1"/>
    <property type="molecule type" value="Genomic_DNA"/>
</dbReference>
<keyword evidence="3" id="KW-1185">Reference proteome</keyword>
<sequence>MPQTLLKPEFYLENDVSSGIYRKSETWSELGISLRLNVNKPAKYLTLVTEESRVEEGKKNTERNPKNLRKHLSSIRLYRKLQSGIDTDFYEKITKKFLDDFYPKKCINPACEERILDKEISTRPDIIRCSKCHRQQSRLSYTPLMGLKLPLYMFGVVFHESFLQFPKVLTATEISKRLGIEYKSALTLKRRFQLFCSDQLPKYKVLTYQALEEEYKGFKLDPNIETDVAPKMGLKPYVSADSCVLYSTSQRANKGRSRYRHGGLTSSIYMNKSLGGRQIGTLVHGICVQNGPAFFESVSDTKANTIGPLLVEQIPYSVPLFTDQGYPYLYNLYKNHRSVNHSSKSKESRSGFARNRFQKHNVHSQTIEGNFRLLKSSFSSYCYIKPEYSKLYLDEFSFIKTAKFFGLDCITERCFGSHFFWVRRSTGAGSATVVRIGQEK</sequence>
<dbReference type="Proteomes" id="UP000297241">
    <property type="component" value="Unassembled WGS sequence"/>
</dbReference>
<organism evidence="2 3">
    <name type="scientific">Leptospira dzoumogneensis</name>
    <dbReference type="NCBI Taxonomy" id="2484904"/>
    <lineage>
        <taxon>Bacteria</taxon>
        <taxon>Pseudomonadati</taxon>
        <taxon>Spirochaetota</taxon>
        <taxon>Spirochaetia</taxon>
        <taxon>Leptospirales</taxon>
        <taxon>Leptospiraceae</taxon>
        <taxon>Leptospira</taxon>
    </lineage>
</organism>
<protein>
    <submittedName>
        <fullName evidence="2">Transposase</fullName>
    </submittedName>
</protein>
<evidence type="ECO:0000313" key="2">
    <source>
        <dbReference type="EMBL" id="TGM97288.1"/>
    </source>
</evidence>
<dbReference type="OrthoDB" id="342737at2"/>
<reference evidence="2" key="1">
    <citation type="journal article" date="2019" name="PLoS Negl. Trop. Dis.">
        <title>Revisiting the worldwide diversity of Leptospira species in the environment.</title>
        <authorList>
            <person name="Vincent A.T."/>
            <person name="Schiettekatte O."/>
            <person name="Bourhy P."/>
            <person name="Veyrier F.J."/>
            <person name="Picardeau M."/>
        </authorList>
    </citation>
    <scope>NUCLEOTIDE SEQUENCE [LARGE SCALE GENOMIC DNA]</scope>
    <source>
        <strain evidence="2">201601113</strain>
    </source>
</reference>
<name>A0A4Z1AH39_9LEPT</name>
<dbReference type="AlphaFoldDB" id="A0A4Z1AH39"/>
<dbReference type="RefSeq" id="WP_135757595.1">
    <property type="nucleotide sequence ID" value="NZ_RQHS01000019.1"/>
</dbReference>
<dbReference type="SMART" id="SM01126">
    <property type="entry name" value="DDE_Tnp_IS1595"/>
    <property type="match status" value="1"/>
</dbReference>
<evidence type="ECO:0000313" key="3">
    <source>
        <dbReference type="Proteomes" id="UP000297241"/>
    </source>
</evidence>
<feature type="domain" description="ISXO2-like transposase" evidence="1">
    <location>
        <begin position="251"/>
        <end position="401"/>
    </location>
</feature>
<evidence type="ECO:0000259" key="1">
    <source>
        <dbReference type="SMART" id="SM01126"/>
    </source>
</evidence>
<proteinExistence type="predicted"/>